<gene>
    <name evidence="3" type="ORF">PCOR1329_LOCUS32694</name>
</gene>
<feature type="region of interest" description="Disordered" evidence="1">
    <location>
        <begin position="581"/>
        <end position="603"/>
    </location>
</feature>
<keyword evidence="2" id="KW-0472">Membrane</keyword>
<dbReference type="Gene3D" id="1.10.443.10">
    <property type="entry name" value="Intergrase catalytic core"/>
    <property type="match status" value="1"/>
</dbReference>
<feature type="region of interest" description="Disordered" evidence="1">
    <location>
        <begin position="126"/>
        <end position="150"/>
    </location>
</feature>
<protein>
    <submittedName>
        <fullName evidence="3">Uncharacterized protein</fullName>
    </submittedName>
</protein>
<sequence length="1650" mass="180760">MPELARRYMQPGREVIVRYDTERRLWHRRTLIEPCDAVVLARVMGEPADDPSALIMRVWTPTGDIYPEELGVPPLLGIAPCDLEGTPLREACLGPPSHFGRLFESGQVLRPAQYERARAVFRAQNRGQVAPAPDAEPLLDDDGEPDDGGGALAPVGAPVVGGTLTPLAPPAPAPEDVRILKIADELGVTFGGGRLPAPDGRWVDVSSANVLALDSPSGGVWVVGPGFGMLLKDGSLRLIADRGAGPVDTGDDGGEAELDARILEVSRDRLGKRFKDFKIAVDLVTETAWDSWPLTGPRTTKWCLQFTLQTNGHPRALHSWWKSTCGLSIADPGVSDHEAAMKAVEYALTYDQVNAAELSFVELLLRRAQLAEYRYKHKLLWTDGQVDALLQDEFLYLGVRETRGQLMLCPLLEEFVASELHRESTITKESRKLNEERRLQAGQASHVHRPLVDAAAGLLTFPGGPGGKGKTKAERAAERAAGKAHAKGLGKATAAGKAWVNSAVECLNEMEVLADVYRAMPPPPCAAAQALSELGGSRPGYADSDPRRNFQPDLVSLPTVGGLADGEQVLSGQALERWRSVSTTLRPESSGSSTSANTSIRPCSDPSLVKDQVRYSNFVMQMLEAGLVTMRAERPATVGIFFVAKKDGRLRMILDTRAVNDLFEEPAHSRLPAPASRASVEIGLTDDLILPQMDVDNAFYRCKAPPGVSALFALPRVSARHLHRVDGKLATKLGVTATGYVTPHLEVMAMGWSWALYFCQAMATASALRAGVPSEAFLLDKKHAPDITGDKFGTAIYVDNAGVIGASDDVVRDMAKKLYAQLAADGPQCKDLEHGLPEAQFTGMTLDPVAGDSRIKIWPAVSWELRWMMALLPLAYTDSKRPWSTQVVATDSEGANVTDNGGFGIVVKPFELQTVREWGRQSERWRFAVEDAVQARRRALASDAEPSGAPRPCEGALPDELPPELMDIRRESPEVRASLQAAVEALARASGDPDAPPEFDDGLWRPGGGPCTLGPSSTWRDWVDDGGFEAFDSDSDDSEDEALRARSFGQYFLEVNKVTRPSAMMYDRYFQDFQTWASSNGLPLNASEDISLAMLEYLEVIAALGNRIPGIRSAKVLERAKNALKGFRGLAPGLSRAPLPWIGLCALVGAALHINDLEFAQCLVFLFRTYLSPASAWACEWISSFLRSPAIPTKTKEFDESILLDSPELVCLYPRFSTLKKRSGRDKVWSFDYRSLFKRVSEAAGLGQANLHPCMMRHGGASDDALRQTRSLEEIKRRGRWAADTSVKRYEKHARVLKSLECLPKLVRDYGLVIECQLKLLLALQAKPLPPPRLGRKRLHGKGAVGERLNSMKESCISFDSLNGPEYDLTNPVVVNVILGWIQSGVVKGIIAAFPCSSWTPALFKQIRRPWCPYGIPNPTPAEAARLKTGNQTLKVTCRCIEVRQTFLAGSRAGKQRPPTPPARLRARATALKRGASSSAWVPHSALPYGLTHLGMPLMLVMFVLAQFIRFFVVESVVPLLSMRCLVVKANSMKLFAMLLRDLLVLQAPAPVRARARELPIHGFRATPILRRPRLRTQPLLDLAAFEGLTMITMTVLRLFGVRVLRHSLAMVVLFTAMIQVLAMLFGWHTFRCGKYKGEDKPELKKAFNG</sequence>
<reference evidence="3" key="1">
    <citation type="submission" date="2023-10" db="EMBL/GenBank/DDBJ databases">
        <authorList>
            <person name="Chen Y."/>
            <person name="Shah S."/>
            <person name="Dougan E. K."/>
            <person name="Thang M."/>
            <person name="Chan C."/>
        </authorList>
    </citation>
    <scope>NUCLEOTIDE SEQUENCE [LARGE SCALE GENOMIC DNA]</scope>
</reference>
<comment type="caution">
    <text evidence="3">The sequence shown here is derived from an EMBL/GenBank/DDBJ whole genome shotgun (WGS) entry which is preliminary data.</text>
</comment>
<proteinExistence type="predicted"/>
<name>A0ABN9SUB1_9DINO</name>
<dbReference type="Proteomes" id="UP001189429">
    <property type="component" value="Unassembled WGS sequence"/>
</dbReference>
<dbReference type="InterPro" id="IPR013762">
    <property type="entry name" value="Integrase-like_cat_sf"/>
</dbReference>
<evidence type="ECO:0000256" key="1">
    <source>
        <dbReference type="SAM" id="MobiDB-lite"/>
    </source>
</evidence>
<feature type="compositionally biased region" description="Low complexity" evidence="1">
    <location>
        <begin position="589"/>
        <end position="599"/>
    </location>
</feature>
<keyword evidence="2" id="KW-0812">Transmembrane</keyword>
<feature type="region of interest" description="Disordered" evidence="1">
    <location>
        <begin position="939"/>
        <end position="959"/>
    </location>
</feature>
<evidence type="ECO:0000256" key="2">
    <source>
        <dbReference type="SAM" id="Phobius"/>
    </source>
</evidence>
<keyword evidence="2" id="KW-1133">Transmembrane helix</keyword>
<dbReference type="Gene3D" id="3.10.10.10">
    <property type="entry name" value="HIV Type 1 Reverse Transcriptase, subunit A, domain 1"/>
    <property type="match status" value="1"/>
</dbReference>
<evidence type="ECO:0000313" key="3">
    <source>
        <dbReference type="EMBL" id="CAK0836079.1"/>
    </source>
</evidence>
<organism evidence="3 4">
    <name type="scientific">Prorocentrum cordatum</name>
    <dbReference type="NCBI Taxonomy" id="2364126"/>
    <lineage>
        <taxon>Eukaryota</taxon>
        <taxon>Sar</taxon>
        <taxon>Alveolata</taxon>
        <taxon>Dinophyceae</taxon>
        <taxon>Prorocentrales</taxon>
        <taxon>Prorocentraceae</taxon>
        <taxon>Prorocentrum</taxon>
    </lineage>
</organism>
<keyword evidence="4" id="KW-1185">Reference proteome</keyword>
<dbReference type="InterPro" id="IPR043502">
    <property type="entry name" value="DNA/RNA_pol_sf"/>
</dbReference>
<feature type="transmembrane region" description="Helical" evidence="2">
    <location>
        <begin position="1607"/>
        <end position="1628"/>
    </location>
</feature>
<feature type="transmembrane region" description="Helical" evidence="2">
    <location>
        <begin position="1580"/>
        <end position="1601"/>
    </location>
</feature>
<accession>A0ABN9SUB1</accession>
<dbReference type="SUPFAM" id="SSF56672">
    <property type="entry name" value="DNA/RNA polymerases"/>
    <property type="match status" value="1"/>
</dbReference>
<dbReference type="EMBL" id="CAUYUJ010013359">
    <property type="protein sequence ID" value="CAK0836079.1"/>
    <property type="molecule type" value="Genomic_DNA"/>
</dbReference>
<feature type="compositionally biased region" description="Acidic residues" evidence="1">
    <location>
        <begin position="137"/>
        <end position="147"/>
    </location>
</feature>
<evidence type="ECO:0000313" key="4">
    <source>
        <dbReference type="Proteomes" id="UP001189429"/>
    </source>
</evidence>